<dbReference type="AlphaFoldDB" id="A0A0D2PY00"/>
<keyword evidence="1" id="KW-0812">Transmembrane</keyword>
<reference evidence="3" key="1">
    <citation type="submission" date="2014-04" db="EMBL/GenBank/DDBJ databases">
        <title>Evolutionary Origins and Diversification of the Mycorrhizal Mutualists.</title>
        <authorList>
            <consortium name="DOE Joint Genome Institute"/>
            <consortium name="Mycorrhizal Genomics Consortium"/>
            <person name="Kohler A."/>
            <person name="Kuo A."/>
            <person name="Nagy L.G."/>
            <person name="Floudas D."/>
            <person name="Copeland A."/>
            <person name="Barry K.W."/>
            <person name="Cichocki N."/>
            <person name="Veneault-Fourrey C."/>
            <person name="LaButti K."/>
            <person name="Lindquist E.A."/>
            <person name="Lipzen A."/>
            <person name="Lundell T."/>
            <person name="Morin E."/>
            <person name="Murat C."/>
            <person name="Riley R."/>
            <person name="Ohm R."/>
            <person name="Sun H."/>
            <person name="Tunlid A."/>
            <person name="Henrissat B."/>
            <person name="Grigoriev I.V."/>
            <person name="Hibbett D.S."/>
            <person name="Martin F."/>
        </authorList>
    </citation>
    <scope>NUCLEOTIDE SEQUENCE [LARGE SCALE GENOMIC DNA]</scope>
    <source>
        <strain evidence="3">FD-334 SS-4</strain>
    </source>
</reference>
<keyword evidence="1" id="KW-0472">Membrane</keyword>
<keyword evidence="1" id="KW-1133">Transmembrane helix</keyword>
<accession>A0A0D2PY00</accession>
<protein>
    <submittedName>
        <fullName evidence="2">Uncharacterized protein</fullName>
    </submittedName>
</protein>
<evidence type="ECO:0000313" key="2">
    <source>
        <dbReference type="EMBL" id="KJA24285.1"/>
    </source>
</evidence>
<sequence length="102" mass="11772">MFCPCLVLEFTWHSFTGPSICSLLWASGSVVAYIILRNLSFVFSRSAELNEPLHFWHLGLWIRTYGTLSTYWATALRLARRCRQFTHESTPTWATTRDGLKA</sequence>
<name>A0A0D2PY00_HYPSF</name>
<keyword evidence="3" id="KW-1185">Reference proteome</keyword>
<proteinExistence type="predicted"/>
<dbReference type="EMBL" id="KN817538">
    <property type="protein sequence ID" value="KJA24285.1"/>
    <property type="molecule type" value="Genomic_DNA"/>
</dbReference>
<dbReference type="Proteomes" id="UP000054270">
    <property type="component" value="Unassembled WGS sequence"/>
</dbReference>
<evidence type="ECO:0000256" key="1">
    <source>
        <dbReference type="SAM" id="Phobius"/>
    </source>
</evidence>
<organism evidence="2 3">
    <name type="scientific">Hypholoma sublateritium (strain FD-334 SS-4)</name>
    <dbReference type="NCBI Taxonomy" id="945553"/>
    <lineage>
        <taxon>Eukaryota</taxon>
        <taxon>Fungi</taxon>
        <taxon>Dikarya</taxon>
        <taxon>Basidiomycota</taxon>
        <taxon>Agaricomycotina</taxon>
        <taxon>Agaricomycetes</taxon>
        <taxon>Agaricomycetidae</taxon>
        <taxon>Agaricales</taxon>
        <taxon>Agaricineae</taxon>
        <taxon>Strophariaceae</taxon>
        <taxon>Hypholoma</taxon>
    </lineage>
</organism>
<gene>
    <name evidence="2" type="ORF">HYPSUDRAFT_540036</name>
</gene>
<evidence type="ECO:0000313" key="3">
    <source>
        <dbReference type="Proteomes" id="UP000054270"/>
    </source>
</evidence>
<feature type="transmembrane region" description="Helical" evidence="1">
    <location>
        <begin position="15"/>
        <end position="36"/>
    </location>
</feature>